<evidence type="ECO:0000256" key="8">
    <source>
        <dbReference type="ARBA" id="ARBA00022982"/>
    </source>
</evidence>
<reference evidence="11" key="1">
    <citation type="journal article" date="2012" name="Nat. Genet.">
        <title>Whole-genome sequence of Schistosoma haematobium.</title>
        <authorList>
            <person name="Young N.D."/>
            <person name="Jex A.R."/>
            <person name="Li B."/>
            <person name="Liu S."/>
            <person name="Yang L."/>
            <person name="Xiong Z."/>
            <person name="Li Y."/>
            <person name="Cantacessi C."/>
            <person name="Hall R.S."/>
            <person name="Xu X."/>
            <person name="Chen F."/>
            <person name="Wu X."/>
            <person name="Zerlotini A."/>
            <person name="Oliveira G."/>
            <person name="Hofmann A."/>
            <person name="Zhang G."/>
            <person name="Fang X."/>
            <person name="Kang Y."/>
            <person name="Campbell B.E."/>
            <person name="Loukas A."/>
            <person name="Ranganathan S."/>
            <person name="Rollinson D."/>
            <person name="Rinaldi G."/>
            <person name="Brindley P.J."/>
            <person name="Yang H."/>
            <person name="Wang J."/>
            <person name="Wang J."/>
            <person name="Gasser R.B."/>
        </authorList>
    </citation>
    <scope>NUCLEOTIDE SEQUENCE</scope>
</reference>
<evidence type="ECO:0000256" key="9">
    <source>
        <dbReference type="ARBA" id="ARBA00023128"/>
    </source>
</evidence>
<dbReference type="EMBL" id="AMPZ03000003">
    <property type="protein sequence ID" value="KAH9588593.1"/>
    <property type="molecule type" value="Genomic_DNA"/>
</dbReference>
<evidence type="ECO:0000313" key="12">
    <source>
        <dbReference type="Proteomes" id="UP000471633"/>
    </source>
</evidence>
<keyword evidence="9" id="KW-0496">Mitochondrion</keyword>
<accession>A0A922S182</accession>
<dbReference type="RefSeq" id="XP_051070068.1">
    <property type="nucleotide sequence ID" value="XM_051214040.1"/>
</dbReference>
<organism evidence="11 12">
    <name type="scientific">Schistosoma haematobium</name>
    <name type="common">Blood fluke</name>
    <dbReference type="NCBI Taxonomy" id="6185"/>
    <lineage>
        <taxon>Eukaryota</taxon>
        <taxon>Metazoa</taxon>
        <taxon>Spiralia</taxon>
        <taxon>Lophotrochozoa</taxon>
        <taxon>Platyhelminthes</taxon>
        <taxon>Trematoda</taxon>
        <taxon>Digenea</taxon>
        <taxon>Strigeidida</taxon>
        <taxon>Schistosomatoidea</taxon>
        <taxon>Schistosomatidae</taxon>
        <taxon>Schistosoma</taxon>
    </lineage>
</organism>
<keyword evidence="8" id="KW-0249">Electron transport</keyword>
<dbReference type="GO" id="GO:0005743">
    <property type="term" value="C:mitochondrial inner membrane"/>
    <property type="evidence" value="ECO:0007669"/>
    <property type="project" value="UniProtKB-SubCell"/>
</dbReference>
<protein>
    <submittedName>
        <fullName evidence="11">Ndufa5, NADH-ubiquinone oxidoreductase subunit</fullName>
    </submittedName>
</protein>
<keyword evidence="5" id="KW-0813">Transport</keyword>
<sequence>MQSIKRSTLLTGLPVSKNPHIILTSLYKRIIKVLALMPEESSYRRHTNEIVQSRLNAVQKISDIPTLESTIDCGQIEEVIVQAQREYDLARNMLKWKPWEPLIEEAPRDQWKWPL</sequence>
<dbReference type="KEGG" id="shx:MS3_00005946"/>
<keyword evidence="6" id="KW-0679">Respiratory chain</keyword>
<evidence type="ECO:0000256" key="6">
    <source>
        <dbReference type="ARBA" id="ARBA00022660"/>
    </source>
</evidence>
<evidence type="ECO:0000256" key="1">
    <source>
        <dbReference type="ARBA" id="ARBA00003195"/>
    </source>
</evidence>
<dbReference type="AlphaFoldDB" id="A0A922S182"/>
<evidence type="ECO:0000313" key="11">
    <source>
        <dbReference type="EMBL" id="KAH9588593.1"/>
    </source>
</evidence>
<evidence type="ECO:0000256" key="2">
    <source>
        <dbReference type="ARBA" id="ARBA00004443"/>
    </source>
</evidence>
<comment type="caution">
    <text evidence="11">The sequence shown here is derived from an EMBL/GenBank/DDBJ whole genome shotgun (WGS) entry which is preliminary data.</text>
</comment>
<proteinExistence type="inferred from homology"/>
<evidence type="ECO:0000256" key="3">
    <source>
        <dbReference type="ARBA" id="ARBA00010261"/>
    </source>
</evidence>
<evidence type="ECO:0000256" key="5">
    <source>
        <dbReference type="ARBA" id="ARBA00022448"/>
    </source>
</evidence>
<keyword evidence="7" id="KW-0999">Mitochondrion inner membrane</keyword>
<reference evidence="11" key="4">
    <citation type="journal article" date="2022" name="PLoS Pathog.">
        <title>Chromosome-level genome of Schistosoma haematobium underpins genome-wide explorations of molecular variation.</title>
        <authorList>
            <person name="Stroehlein A.J."/>
            <person name="Korhonen P.K."/>
            <person name="Lee V.V."/>
            <person name="Ralph S.A."/>
            <person name="Mentink-Kane M."/>
            <person name="You H."/>
            <person name="McManus D.P."/>
            <person name="Tchuente L.T."/>
            <person name="Stothard J.R."/>
            <person name="Kaur P."/>
            <person name="Dudchenko O."/>
            <person name="Aiden E.L."/>
            <person name="Yang B."/>
            <person name="Yang H."/>
            <person name="Emery A.M."/>
            <person name="Webster B.L."/>
            <person name="Brindley P.J."/>
            <person name="Rollinson D."/>
            <person name="Chang B.C.H."/>
            <person name="Gasser R.B."/>
            <person name="Young N.D."/>
        </authorList>
    </citation>
    <scope>NUCLEOTIDE SEQUENCE</scope>
</reference>
<dbReference type="CTD" id="4698"/>
<name>A0A922S182_SCHHA</name>
<dbReference type="Pfam" id="PF04716">
    <property type="entry name" value="ETC_C1_NDUFA5"/>
    <property type="match status" value="1"/>
</dbReference>
<dbReference type="PANTHER" id="PTHR12653">
    <property type="entry name" value="NADH-UBIQUINONE OXIDOREDUCTASE 13 KD-B SUBUNIT"/>
    <property type="match status" value="1"/>
</dbReference>
<dbReference type="PANTHER" id="PTHR12653:SF0">
    <property type="entry name" value="NADH DEHYDROGENASE [UBIQUINONE] 1 ALPHA SUBCOMPLEX SUBUNIT 5"/>
    <property type="match status" value="1"/>
</dbReference>
<evidence type="ECO:0000256" key="10">
    <source>
        <dbReference type="ARBA" id="ARBA00023136"/>
    </source>
</evidence>
<keyword evidence="12" id="KW-1185">Reference proteome</keyword>
<comment type="subcellular location">
    <subcellularLocation>
        <location evidence="2">Mitochondrion inner membrane</location>
        <topology evidence="2">Peripheral membrane protein</topology>
        <orientation evidence="2">Matrix side</orientation>
    </subcellularLocation>
</comment>
<reference evidence="11" key="2">
    <citation type="journal article" date="2019" name="Gigascience">
        <title>High-quality Schistosoma haematobium genome achieved by single-molecule and long-range sequencing.</title>
        <authorList>
            <person name="Stroehlein A.J."/>
            <person name="Korhonen P.K."/>
            <person name="Chong T.M."/>
            <person name="Lim Y.L."/>
            <person name="Chan K.G."/>
            <person name="Webster B."/>
            <person name="Rollinson D."/>
            <person name="Brindley P.J."/>
            <person name="Gasser R.B."/>
            <person name="Young N.D."/>
        </authorList>
    </citation>
    <scope>NUCLEOTIDE SEQUENCE</scope>
</reference>
<comment type="similarity">
    <text evidence="3">Belongs to the complex I NDUFA5 subunit family.</text>
</comment>
<comment type="subunit">
    <text evidence="4">Complex I is composed of 45 different subunits.</text>
</comment>
<evidence type="ECO:0000256" key="4">
    <source>
        <dbReference type="ARBA" id="ARBA00011533"/>
    </source>
</evidence>
<dbReference type="GO" id="GO:0022904">
    <property type="term" value="P:respiratory electron transport chain"/>
    <property type="evidence" value="ECO:0007669"/>
    <property type="project" value="InterPro"/>
</dbReference>
<reference evidence="11" key="3">
    <citation type="submission" date="2021-06" db="EMBL/GenBank/DDBJ databases">
        <title>Chromosome-level genome assembly for S. haematobium.</title>
        <authorList>
            <person name="Stroehlein A.J."/>
        </authorList>
    </citation>
    <scope>NUCLEOTIDE SEQUENCE</scope>
</reference>
<dbReference type="Proteomes" id="UP000471633">
    <property type="component" value="Unassembled WGS sequence"/>
</dbReference>
<gene>
    <name evidence="11" type="primary">NDUFA5</name>
    <name evidence="11" type="ORF">MS3_00005946</name>
</gene>
<keyword evidence="10" id="KW-0472">Membrane</keyword>
<comment type="function">
    <text evidence="1">Accessory subunit of the mitochondrial membrane respiratory chain NADH dehydrogenase (Complex I), that is believed not to be involved in catalysis. Complex I functions in the transfer of electrons from NADH to the respiratory chain. The immediate electron acceptor for the enzyme is believed to be ubiquinone.</text>
</comment>
<dbReference type="InterPro" id="IPR006806">
    <property type="entry name" value="NDUFA5"/>
</dbReference>
<evidence type="ECO:0000256" key="7">
    <source>
        <dbReference type="ARBA" id="ARBA00022792"/>
    </source>
</evidence>
<dbReference type="GeneID" id="24590890"/>